<dbReference type="Proteomes" id="UP001218218">
    <property type="component" value="Unassembled WGS sequence"/>
</dbReference>
<gene>
    <name evidence="2" type="ORF">DFH08DRAFT_821771</name>
</gene>
<dbReference type="EMBL" id="JARIHO010000069">
    <property type="protein sequence ID" value="KAJ7312939.1"/>
    <property type="molecule type" value="Genomic_DNA"/>
</dbReference>
<protein>
    <submittedName>
        <fullName evidence="2">Uncharacterized protein</fullName>
    </submittedName>
</protein>
<feature type="region of interest" description="Disordered" evidence="1">
    <location>
        <begin position="1"/>
        <end position="36"/>
    </location>
</feature>
<comment type="caution">
    <text evidence="2">The sequence shown here is derived from an EMBL/GenBank/DDBJ whole genome shotgun (WGS) entry which is preliminary data.</text>
</comment>
<organism evidence="2 3">
    <name type="scientific">Mycena albidolilacea</name>
    <dbReference type="NCBI Taxonomy" id="1033008"/>
    <lineage>
        <taxon>Eukaryota</taxon>
        <taxon>Fungi</taxon>
        <taxon>Dikarya</taxon>
        <taxon>Basidiomycota</taxon>
        <taxon>Agaricomycotina</taxon>
        <taxon>Agaricomycetes</taxon>
        <taxon>Agaricomycetidae</taxon>
        <taxon>Agaricales</taxon>
        <taxon>Marasmiineae</taxon>
        <taxon>Mycenaceae</taxon>
        <taxon>Mycena</taxon>
    </lineage>
</organism>
<reference evidence="2" key="1">
    <citation type="submission" date="2023-03" db="EMBL/GenBank/DDBJ databases">
        <title>Massive genome expansion in bonnet fungi (Mycena s.s.) driven by repeated elements and novel gene families across ecological guilds.</title>
        <authorList>
            <consortium name="Lawrence Berkeley National Laboratory"/>
            <person name="Harder C.B."/>
            <person name="Miyauchi S."/>
            <person name="Viragh M."/>
            <person name="Kuo A."/>
            <person name="Thoen E."/>
            <person name="Andreopoulos B."/>
            <person name="Lu D."/>
            <person name="Skrede I."/>
            <person name="Drula E."/>
            <person name="Henrissat B."/>
            <person name="Morin E."/>
            <person name="Kohler A."/>
            <person name="Barry K."/>
            <person name="LaButti K."/>
            <person name="Morin E."/>
            <person name="Salamov A."/>
            <person name="Lipzen A."/>
            <person name="Mereny Z."/>
            <person name="Hegedus B."/>
            <person name="Baldrian P."/>
            <person name="Stursova M."/>
            <person name="Weitz H."/>
            <person name="Taylor A."/>
            <person name="Grigoriev I.V."/>
            <person name="Nagy L.G."/>
            <person name="Martin F."/>
            <person name="Kauserud H."/>
        </authorList>
    </citation>
    <scope>NUCLEOTIDE SEQUENCE</scope>
    <source>
        <strain evidence="2">CBHHK002</strain>
    </source>
</reference>
<dbReference type="AlphaFoldDB" id="A0AAD6Z9K1"/>
<keyword evidence="3" id="KW-1185">Reference proteome</keyword>
<feature type="region of interest" description="Disordered" evidence="1">
    <location>
        <begin position="179"/>
        <end position="239"/>
    </location>
</feature>
<accession>A0AAD6Z9K1</accession>
<evidence type="ECO:0000313" key="2">
    <source>
        <dbReference type="EMBL" id="KAJ7312939.1"/>
    </source>
</evidence>
<evidence type="ECO:0000313" key="3">
    <source>
        <dbReference type="Proteomes" id="UP001218218"/>
    </source>
</evidence>
<sequence length="271" mass="30504">MYDELETSSTYTEPQKERQATPSQRRGRAQRAPRALQATTTRLTVAVTVWLYSKSTRGSEADSAVDSEGVQRSKEIPRQRAAYWCWDPRLPFPVRFDPLPPILRRRKQQRIGPSSTLFQLTLIGSTFPECGRSSRARKDPRQMVQSGVSREFWAKLSRHHLLGLVSHAGRVQGLKNSTPYPYPSDTRPTPVRPVPLSFPGPATRALPHRRRRGGTGSTSEITLRDGRPSQYSSDAIYPGAPAQTCPRNYILASKMLDENGFAPRSRFSKAR</sequence>
<proteinExistence type="predicted"/>
<name>A0AAD6Z9K1_9AGAR</name>
<evidence type="ECO:0000256" key="1">
    <source>
        <dbReference type="SAM" id="MobiDB-lite"/>
    </source>
</evidence>